<evidence type="ECO:0008006" key="2">
    <source>
        <dbReference type="Google" id="ProtNLM"/>
    </source>
</evidence>
<dbReference type="EMBL" id="LAZR01029705">
    <property type="protein sequence ID" value="KKL58772.1"/>
    <property type="molecule type" value="Genomic_DNA"/>
</dbReference>
<proteinExistence type="predicted"/>
<protein>
    <recommendedName>
        <fullName evidence="2">ISKra4 family transposase</fullName>
    </recommendedName>
</protein>
<gene>
    <name evidence="1" type="ORF">LCGC14_2222020</name>
</gene>
<dbReference type="AlphaFoldDB" id="A0A0F9G685"/>
<organism evidence="1">
    <name type="scientific">marine sediment metagenome</name>
    <dbReference type="NCBI Taxonomy" id="412755"/>
    <lineage>
        <taxon>unclassified sequences</taxon>
        <taxon>metagenomes</taxon>
        <taxon>ecological metagenomes</taxon>
    </lineage>
</organism>
<accession>A0A0F9G685</accession>
<reference evidence="1" key="1">
    <citation type="journal article" date="2015" name="Nature">
        <title>Complex archaea that bridge the gap between prokaryotes and eukaryotes.</title>
        <authorList>
            <person name="Spang A."/>
            <person name="Saw J.H."/>
            <person name="Jorgensen S.L."/>
            <person name="Zaremba-Niedzwiedzka K."/>
            <person name="Martijn J."/>
            <person name="Lind A.E."/>
            <person name="van Eijk R."/>
            <person name="Schleper C."/>
            <person name="Guy L."/>
            <person name="Ettema T.J."/>
        </authorList>
    </citation>
    <scope>NUCLEOTIDE SEQUENCE</scope>
</reference>
<sequence length="357" mass="40272">MHVGKLFPPQVRDWGLPAEVPLTPHAARRVARDGALQTFDKAAAALGEDWDWTLDGKQIQRWSEAIGRTVVQKREAEVRAFEQGHRPASPPNAPTLLVIGLDGGRVQMREKTGKDESRWREDKIGTFTTYLPGDGTKSHPPKALVTTYVATMQSTEGFGKMVRVEAERRGLSRSKMTLAIGDGGNWIDPLIDRERLYDRRIIDYYHAVEHLYEAARAAMGKDSPAATPLAEELKEDLWNGRVDAIIAKLGAHSDRLGPPQTGDGPEHSRRVVANNLGYFTRHKHHMNYPEYRRKGWPIGSGMTEAGVKQFNKRVKGTEQFWKESGVEVILALRALWLSQDDRWNRYWSTRPAYSKAA</sequence>
<evidence type="ECO:0000313" key="1">
    <source>
        <dbReference type="EMBL" id="KKL58772.1"/>
    </source>
</evidence>
<name>A0A0F9G685_9ZZZZ</name>
<comment type="caution">
    <text evidence="1">The sequence shown here is derived from an EMBL/GenBank/DDBJ whole genome shotgun (WGS) entry which is preliminary data.</text>
</comment>